<dbReference type="PANTHER" id="PTHR43133:SF50">
    <property type="entry name" value="ECF RNA POLYMERASE SIGMA FACTOR SIGM"/>
    <property type="match status" value="1"/>
</dbReference>
<dbReference type="SUPFAM" id="SSF88659">
    <property type="entry name" value="Sigma3 and sigma4 domains of RNA polymerase sigma factors"/>
    <property type="match status" value="1"/>
</dbReference>
<dbReference type="RefSeq" id="WP_192276844.1">
    <property type="nucleotide sequence ID" value="NZ_JACZDF010000001.1"/>
</dbReference>
<dbReference type="Pfam" id="PF04542">
    <property type="entry name" value="Sigma70_r2"/>
    <property type="match status" value="1"/>
</dbReference>
<dbReference type="PANTHER" id="PTHR43133">
    <property type="entry name" value="RNA POLYMERASE ECF-TYPE SIGMA FACTO"/>
    <property type="match status" value="1"/>
</dbReference>
<evidence type="ECO:0000259" key="7">
    <source>
        <dbReference type="Pfam" id="PF08281"/>
    </source>
</evidence>
<dbReference type="InterPro" id="IPR013249">
    <property type="entry name" value="RNA_pol_sigma70_r4_t2"/>
</dbReference>
<dbReference type="InterPro" id="IPR036388">
    <property type="entry name" value="WH-like_DNA-bd_sf"/>
</dbReference>
<dbReference type="CDD" id="cd06171">
    <property type="entry name" value="Sigma70_r4"/>
    <property type="match status" value="1"/>
</dbReference>
<dbReference type="InterPro" id="IPR013324">
    <property type="entry name" value="RNA_pol_sigma_r3/r4-like"/>
</dbReference>
<dbReference type="Pfam" id="PF08281">
    <property type="entry name" value="Sigma70_r4_2"/>
    <property type="match status" value="1"/>
</dbReference>
<evidence type="ECO:0000256" key="5">
    <source>
        <dbReference type="ARBA" id="ARBA00023163"/>
    </source>
</evidence>
<proteinExistence type="inferred from homology"/>
<dbReference type="Gene3D" id="1.10.1740.10">
    <property type="match status" value="1"/>
</dbReference>
<dbReference type="InterPro" id="IPR007627">
    <property type="entry name" value="RNA_pol_sigma70_r2"/>
</dbReference>
<evidence type="ECO:0000256" key="4">
    <source>
        <dbReference type="ARBA" id="ARBA00023125"/>
    </source>
</evidence>
<keyword evidence="4" id="KW-0238">DNA-binding</keyword>
<evidence type="ECO:0000259" key="6">
    <source>
        <dbReference type="Pfam" id="PF04542"/>
    </source>
</evidence>
<feature type="domain" description="RNA polymerase sigma factor 70 region 4 type 2" evidence="7">
    <location>
        <begin position="107"/>
        <end position="159"/>
    </location>
</feature>
<dbReference type="Proteomes" id="UP000642107">
    <property type="component" value="Unassembled WGS sequence"/>
</dbReference>
<evidence type="ECO:0000313" key="9">
    <source>
        <dbReference type="Proteomes" id="UP000642107"/>
    </source>
</evidence>
<evidence type="ECO:0000256" key="3">
    <source>
        <dbReference type="ARBA" id="ARBA00023082"/>
    </source>
</evidence>
<keyword evidence="5" id="KW-0804">Transcription</keyword>
<keyword evidence="3" id="KW-0731">Sigma factor</keyword>
<evidence type="ECO:0000313" key="8">
    <source>
        <dbReference type="EMBL" id="MBD9698042.1"/>
    </source>
</evidence>
<name>A0ABR9DLM5_9MICO</name>
<dbReference type="InterPro" id="IPR014284">
    <property type="entry name" value="RNA_pol_sigma-70_dom"/>
</dbReference>
<accession>A0ABR9DLM5</accession>
<keyword evidence="9" id="KW-1185">Reference proteome</keyword>
<keyword evidence="2" id="KW-0805">Transcription regulation</keyword>
<dbReference type="SUPFAM" id="SSF88946">
    <property type="entry name" value="Sigma2 domain of RNA polymerase sigma factors"/>
    <property type="match status" value="1"/>
</dbReference>
<dbReference type="NCBIfam" id="TIGR02937">
    <property type="entry name" value="sigma70-ECF"/>
    <property type="match status" value="1"/>
</dbReference>
<gene>
    <name evidence="8" type="ORF">IGS67_00820</name>
</gene>
<dbReference type="InterPro" id="IPR039425">
    <property type="entry name" value="RNA_pol_sigma-70-like"/>
</dbReference>
<dbReference type="Gene3D" id="1.10.10.10">
    <property type="entry name" value="Winged helix-like DNA-binding domain superfamily/Winged helix DNA-binding domain"/>
    <property type="match status" value="1"/>
</dbReference>
<sequence>MTDWATMLDELVRTRGDALVSAAYLLTGDLAEAEDLVQDALVAAYSRRRTDDDIRSAEAYVRRTIRNTFVDGFRRRKRWAAVRHLQVAPPSQPDDGAATPEHVPAHLDVLRALSTLTPRERVCVVLRFYEDMTVPQVAAELGLAQGSVKRYLSDAVKRLEHHLGPLADAHHIDLDVTHGGAR</sequence>
<protein>
    <submittedName>
        <fullName evidence="8">SigE family RNA polymerase sigma factor</fullName>
    </submittedName>
</protein>
<organism evidence="8 9">
    <name type="scientific">Flavimobilis rhizosphaerae</name>
    <dbReference type="NCBI Taxonomy" id="2775421"/>
    <lineage>
        <taxon>Bacteria</taxon>
        <taxon>Bacillati</taxon>
        <taxon>Actinomycetota</taxon>
        <taxon>Actinomycetes</taxon>
        <taxon>Micrococcales</taxon>
        <taxon>Jonesiaceae</taxon>
        <taxon>Flavimobilis</taxon>
    </lineage>
</organism>
<evidence type="ECO:0000256" key="2">
    <source>
        <dbReference type="ARBA" id="ARBA00023015"/>
    </source>
</evidence>
<comment type="similarity">
    <text evidence="1">Belongs to the sigma-70 factor family. ECF subfamily.</text>
</comment>
<reference evidence="8 9" key="1">
    <citation type="submission" date="2020-09" db="EMBL/GenBank/DDBJ databases">
        <title>Flavimobilis rhizosphaerae sp. nov., isolated from rhizosphere soil of Spartina alterniflora.</title>
        <authorList>
            <person name="Hanqin C."/>
        </authorList>
    </citation>
    <scope>NUCLEOTIDE SEQUENCE [LARGE SCALE GENOMIC DNA]</scope>
    <source>
        <strain evidence="8 9">GY 10621</strain>
    </source>
</reference>
<dbReference type="EMBL" id="JACZDF010000001">
    <property type="protein sequence ID" value="MBD9698042.1"/>
    <property type="molecule type" value="Genomic_DNA"/>
</dbReference>
<comment type="caution">
    <text evidence="8">The sequence shown here is derived from an EMBL/GenBank/DDBJ whole genome shotgun (WGS) entry which is preliminary data.</text>
</comment>
<feature type="domain" description="RNA polymerase sigma-70 region 2" evidence="6">
    <location>
        <begin position="11"/>
        <end position="78"/>
    </location>
</feature>
<dbReference type="InterPro" id="IPR013325">
    <property type="entry name" value="RNA_pol_sigma_r2"/>
</dbReference>
<evidence type="ECO:0000256" key="1">
    <source>
        <dbReference type="ARBA" id="ARBA00010641"/>
    </source>
</evidence>